<keyword evidence="11" id="KW-1185">Reference proteome</keyword>
<feature type="repeat" description="TPR" evidence="7">
    <location>
        <begin position="475"/>
        <end position="508"/>
    </location>
</feature>
<feature type="transmembrane region" description="Helical" evidence="8">
    <location>
        <begin position="327"/>
        <end position="345"/>
    </location>
</feature>
<keyword evidence="4" id="KW-0378">Hydrolase</keyword>
<feature type="transmembrane region" description="Helical" evidence="8">
    <location>
        <begin position="243"/>
        <end position="263"/>
    </location>
</feature>
<dbReference type="SMART" id="SM00028">
    <property type="entry name" value="TPR"/>
    <property type="match status" value="2"/>
</dbReference>
<protein>
    <submittedName>
        <fullName evidence="10">Rhomboid protease GluP</fullName>
    </submittedName>
</protein>
<keyword evidence="3 8" id="KW-0812">Transmembrane</keyword>
<feature type="repeat" description="TPR" evidence="7">
    <location>
        <begin position="441"/>
        <end position="474"/>
    </location>
</feature>
<feature type="transmembrane region" description="Helical" evidence="8">
    <location>
        <begin position="376"/>
        <end position="397"/>
    </location>
</feature>
<dbReference type="AlphaFoldDB" id="A0A4R2BBF0"/>
<proteinExistence type="inferred from homology"/>
<evidence type="ECO:0000313" key="11">
    <source>
        <dbReference type="Proteomes" id="UP000295689"/>
    </source>
</evidence>
<evidence type="ECO:0000256" key="2">
    <source>
        <dbReference type="ARBA" id="ARBA00009045"/>
    </source>
</evidence>
<sequence length="528" mass="59729">MIDQKVGEKLSLIEEYLFWRTAHFLIVGKGYRVIQISRDQGEIWLERTENREAQVVRLLCYNLDWSNWLQKDIEMVAVNGERMRKKFVRRKLSIINLYFTAYPPVDDYEHLLTDPLTGPGNGKIQVKTTVLDRTSQTEALKRLESIWGEPFNLPDESGNPEIEIEQLKSQALSKASARSKAENEMFKSGKPLFTYFLIAAQILLFLLMELKGGSTNTSTLIKFGAKFNPLILEGEWWRFFSPVLLHIGALHLFMNSLALYYLGPMVERIYGNFRFLFIYILAGFAGSLASFLFSPSLSAGASGAIFGCFGALLYFGSVFPRLFFRSMGMNILIVLAINLLFGFTVPGIDNAGHIGGLLGGFAAAGIVHLPKKRKFALQVLFIIVTFSSIYGLLQYGYSDSAAVVDEKSVLLLAQEYIQTEENNKAFNLLDDFEKKEQSESADILFLLSYTEIKRGNLGNAAEHLETVLELKPNFHEAHYNLALVYLEQKNFRQALIHSENALKISPEKSDYQSLNKKISSYLQSAEQE</sequence>
<dbReference type="GO" id="GO:0016020">
    <property type="term" value="C:membrane"/>
    <property type="evidence" value="ECO:0007669"/>
    <property type="project" value="UniProtKB-SubCell"/>
</dbReference>
<dbReference type="PANTHER" id="PTHR43731">
    <property type="entry name" value="RHOMBOID PROTEASE"/>
    <property type="match status" value="1"/>
</dbReference>
<dbReference type="Gene3D" id="1.20.1540.10">
    <property type="entry name" value="Rhomboid-like"/>
    <property type="match status" value="1"/>
</dbReference>
<evidence type="ECO:0000313" key="10">
    <source>
        <dbReference type="EMBL" id="TCN22869.1"/>
    </source>
</evidence>
<dbReference type="SUPFAM" id="SSF144091">
    <property type="entry name" value="Rhomboid-like"/>
    <property type="match status" value="1"/>
</dbReference>
<dbReference type="PROSITE" id="PS50005">
    <property type="entry name" value="TPR"/>
    <property type="match status" value="2"/>
</dbReference>
<comment type="similarity">
    <text evidence="2">Belongs to the peptidase S54 family.</text>
</comment>
<dbReference type="GO" id="GO:0006508">
    <property type="term" value="P:proteolysis"/>
    <property type="evidence" value="ECO:0007669"/>
    <property type="project" value="UniProtKB-KW"/>
</dbReference>
<keyword evidence="6 8" id="KW-0472">Membrane</keyword>
<accession>A0A4R2BBF0</accession>
<evidence type="ECO:0000256" key="5">
    <source>
        <dbReference type="ARBA" id="ARBA00022989"/>
    </source>
</evidence>
<dbReference type="Pfam" id="PF01694">
    <property type="entry name" value="Rhomboid"/>
    <property type="match status" value="1"/>
</dbReference>
<reference evidence="10 11" key="1">
    <citation type="journal article" date="2015" name="Stand. Genomic Sci.">
        <title>Genomic Encyclopedia of Bacterial and Archaeal Type Strains, Phase III: the genomes of soil and plant-associated and newly described type strains.</title>
        <authorList>
            <person name="Whitman W.B."/>
            <person name="Woyke T."/>
            <person name="Klenk H.P."/>
            <person name="Zhou Y."/>
            <person name="Lilburn T.G."/>
            <person name="Beck B.J."/>
            <person name="De Vos P."/>
            <person name="Vandamme P."/>
            <person name="Eisen J.A."/>
            <person name="Garrity G."/>
            <person name="Hugenholtz P."/>
            <person name="Kyrpides N.C."/>
        </authorList>
    </citation>
    <scope>NUCLEOTIDE SEQUENCE [LARGE SCALE GENOMIC DNA]</scope>
    <source>
        <strain evidence="10 11">CV53</strain>
    </source>
</reference>
<evidence type="ECO:0000256" key="8">
    <source>
        <dbReference type="SAM" id="Phobius"/>
    </source>
</evidence>
<dbReference type="EMBL" id="SLVV01000009">
    <property type="protein sequence ID" value="TCN22869.1"/>
    <property type="molecule type" value="Genomic_DNA"/>
</dbReference>
<keyword evidence="7" id="KW-0802">TPR repeat</keyword>
<comment type="subcellular location">
    <subcellularLocation>
        <location evidence="1">Membrane</location>
        <topology evidence="1">Multi-pass membrane protein</topology>
    </subcellularLocation>
</comment>
<evidence type="ECO:0000256" key="3">
    <source>
        <dbReference type="ARBA" id="ARBA00022692"/>
    </source>
</evidence>
<dbReference type="PANTHER" id="PTHR43731:SF14">
    <property type="entry name" value="PRESENILIN-ASSOCIATED RHOMBOID-LIKE PROTEIN, MITOCHONDRIAL"/>
    <property type="match status" value="1"/>
</dbReference>
<dbReference type="InterPro" id="IPR019734">
    <property type="entry name" value="TPR_rpt"/>
</dbReference>
<gene>
    <name evidence="10" type="ORF">EV146_10922</name>
</gene>
<name>A0A4R2BBF0_9BACI</name>
<evidence type="ECO:0000256" key="1">
    <source>
        <dbReference type="ARBA" id="ARBA00004141"/>
    </source>
</evidence>
<feature type="domain" description="Peptidase S54 rhomboid" evidence="9">
    <location>
        <begin position="234"/>
        <end position="368"/>
    </location>
</feature>
<feature type="transmembrane region" description="Helical" evidence="8">
    <location>
        <begin position="299"/>
        <end position="315"/>
    </location>
</feature>
<dbReference type="InterPro" id="IPR035952">
    <property type="entry name" value="Rhomboid-like_sf"/>
</dbReference>
<keyword evidence="5 8" id="KW-1133">Transmembrane helix</keyword>
<dbReference type="InterPro" id="IPR011990">
    <property type="entry name" value="TPR-like_helical_dom_sf"/>
</dbReference>
<feature type="transmembrane region" description="Helical" evidence="8">
    <location>
        <begin position="351"/>
        <end position="369"/>
    </location>
</feature>
<dbReference type="InterPro" id="IPR022764">
    <property type="entry name" value="Peptidase_S54_rhomboid_dom"/>
</dbReference>
<dbReference type="Proteomes" id="UP000295689">
    <property type="component" value="Unassembled WGS sequence"/>
</dbReference>
<feature type="transmembrane region" description="Helical" evidence="8">
    <location>
        <begin position="192"/>
        <end position="210"/>
    </location>
</feature>
<feature type="transmembrane region" description="Helical" evidence="8">
    <location>
        <begin position="275"/>
        <end position="293"/>
    </location>
</feature>
<dbReference type="SUPFAM" id="SSF48452">
    <property type="entry name" value="TPR-like"/>
    <property type="match status" value="1"/>
</dbReference>
<evidence type="ECO:0000256" key="6">
    <source>
        <dbReference type="ARBA" id="ARBA00023136"/>
    </source>
</evidence>
<dbReference type="Pfam" id="PF13414">
    <property type="entry name" value="TPR_11"/>
    <property type="match status" value="1"/>
</dbReference>
<evidence type="ECO:0000256" key="7">
    <source>
        <dbReference type="PROSITE-ProRule" id="PRU00339"/>
    </source>
</evidence>
<dbReference type="GO" id="GO:0004252">
    <property type="term" value="F:serine-type endopeptidase activity"/>
    <property type="evidence" value="ECO:0007669"/>
    <property type="project" value="InterPro"/>
</dbReference>
<dbReference type="Gene3D" id="1.25.40.10">
    <property type="entry name" value="Tetratricopeptide repeat domain"/>
    <property type="match status" value="1"/>
</dbReference>
<evidence type="ECO:0000259" key="9">
    <source>
        <dbReference type="Pfam" id="PF01694"/>
    </source>
</evidence>
<dbReference type="InterPro" id="IPR050925">
    <property type="entry name" value="Rhomboid_protease_S54"/>
</dbReference>
<organism evidence="10 11">
    <name type="scientific">Mesobacillus foraminis</name>
    <dbReference type="NCBI Taxonomy" id="279826"/>
    <lineage>
        <taxon>Bacteria</taxon>
        <taxon>Bacillati</taxon>
        <taxon>Bacillota</taxon>
        <taxon>Bacilli</taxon>
        <taxon>Bacillales</taxon>
        <taxon>Bacillaceae</taxon>
        <taxon>Mesobacillus</taxon>
    </lineage>
</organism>
<evidence type="ECO:0000256" key="4">
    <source>
        <dbReference type="ARBA" id="ARBA00022801"/>
    </source>
</evidence>
<keyword evidence="10" id="KW-0645">Protease</keyword>
<comment type="caution">
    <text evidence="10">The sequence shown here is derived from an EMBL/GenBank/DDBJ whole genome shotgun (WGS) entry which is preliminary data.</text>
</comment>